<evidence type="ECO:0008006" key="4">
    <source>
        <dbReference type="Google" id="ProtNLM"/>
    </source>
</evidence>
<accession>D5MF44</accession>
<dbReference type="EMBL" id="FP565575">
    <property type="protein sequence ID" value="CBE68373.1"/>
    <property type="molecule type" value="Genomic_DNA"/>
</dbReference>
<feature type="transmembrane region" description="Helical" evidence="1">
    <location>
        <begin position="66"/>
        <end position="85"/>
    </location>
</feature>
<protein>
    <recommendedName>
        <fullName evidence="4">DoxX family protein</fullName>
    </recommendedName>
</protein>
<feature type="transmembrane region" description="Helical" evidence="1">
    <location>
        <begin position="183"/>
        <end position="209"/>
    </location>
</feature>
<keyword evidence="1" id="KW-1133">Transmembrane helix</keyword>
<gene>
    <name evidence="2" type="ORF">DAMO_1313</name>
</gene>
<proteinExistence type="predicted"/>
<organism evidence="2 3">
    <name type="scientific">Methylomirabilis oxygeniifera</name>
    <dbReference type="NCBI Taxonomy" id="671143"/>
    <lineage>
        <taxon>Bacteria</taxon>
        <taxon>Candidatus Methylomirabilota</taxon>
        <taxon>Candidatus Methylomirabilia</taxon>
        <taxon>Candidatus Methylomirabilales</taxon>
        <taxon>Candidatus Methylomirabilaceae</taxon>
        <taxon>Candidatus Methylomirabilis</taxon>
    </lineage>
</organism>
<evidence type="ECO:0000313" key="2">
    <source>
        <dbReference type="EMBL" id="CBE68373.1"/>
    </source>
</evidence>
<feature type="transmembrane region" description="Helical" evidence="1">
    <location>
        <begin position="314"/>
        <end position="339"/>
    </location>
</feature>
<dbReference type="STRING" id="671143.DAMO_1313"/>
<dbReference type="KEGG" id="mox:DAMO_1313"/>
<name>D5MF44_METO1</name>
<dbReference type="eggNOG" id="ENOG5032S8M">
    <property type="taxonomic scope" value="Bacteria"/>
</dbReference>
<feature type="transmembrane region" description="Helical" evidence="1">
    <location>
        <begin position="106"/>
        <end position="124"/>
    </location>
</feature>
<sequence length="379" mass="40698">MKRTIVTLTFPAQLILSLIVVLSLLLWASGVMAHELWVLTPEQAVEWNARPKPEIFTQFNASSLSIYLSAALCLVGCLLLYRYTASRTLASRLRARLISYGDYAPVALRIALFIMLGTASLGLAPRLGTGIMQSPVLGAPDLELRLLPGNWSWVAVLEGVIAVCLLLGIYVRGAAVALLGLGLLGLFLFGEAMCAYIGLVGAAAVYLLFQGAGPYAAPLPSFPGTTTLSAWFASQPRERVQCLMRLLVGADILYLGLAYKFAQPNLMLGVLDLHHVPTMGMAPETFVLVVAVVETLAGAVILAGIMIRPVAVGLFVAFAFFSVVLWEGVFSHIVVYGLLVPLITNGAGQWHASLKTKVVLTPASWIFRAGRYGVVRIES</sequence>
<feature type="transmembrane region" description="Helical" evidence="1">
    <location>
        <begin position="286"/>
        <end position="307"/>
    </location>
</feature>
<reference evidence="2 3" key="1">
    <citation type="journal article" date="2010" name="Nature">
        <title>Nitrite-driven anaerobic methane oxidation by oxygenic bacteria.</title>
        <authorList>
            <person name="Ettwig K.F."/>
            <person name="Butler M.K."/>
            <person name="Le Paslier D."/>
            <person name="Pelletier E."/>
            <person name="Mangenot S."/>
            <person name="Kuypers M.M.M."/>
            <person name="Schreiber F."/>
            <person name="Dutilh B.E."/>
            <person name="Zedelius J."/>
            <person name="de Beer D."/>
            <person name="Gloerich J."/>
            <person name="Wessels H.J.C.T."/>
            <person name="van Allen T."/>
            <person name="Luesken F."/>
            <person name="Wu M."/>
            <person name="van de Pas-Schoonen K.T."/>
            <person name="Op den Camp H.J.M."/>
            <person name="Janssen-Megens E.M."/>
            <person name="Francoijs K-J."/>
            <person name="Stunnenberg H."/>
            <person name="Weissenbach J."/>
            <person name="Jetten M.S.M."/>
            <person name="Strous M."/>
        </authorList>
    </citation>
    <scope>NUCLEOTIDE SEQUENCE [LARGE SCALE GENOMIC DNA]</scope>
</reference>
<keyword evidence="1" id="KW-0472">Membrane</keyword>
<dbReference type="Proteomes" id="UP000006898">
    <property type="component" value="Chromosome"/>
</dbReference>
<evidence type="ECO:0000256" key="1">
    <source>
        <dbReference type="SAM" id="Phobius"/>
    </source>
</evidence>
<dbReference type="AlphaFoldDB" id="D5MF44"/>
<evidence type="ECO:0000313" key="3">
    <source>
        <dbReference type="Proteomes" id="UP000006898"/>
    </source>
</evidence>
<keyword evidence="1" id="KW-0812">Transmembrane</keyword>
<feature type="transmembrane region" description="Helical" evidence="1">
    <location>
        <begin position="151"/>
        <end position="171"/>
    </location>
</feature>
<dbReference type="HOGENOM" id="CLU_784928_0_0_0"/>